<proteinExistence type="predicted"/>
<dbReference type="Proteomes" id="UP000198956">
    <property type="component" value="Unassembled WGS sequence"/>
</dbReference>
<reference evidence="2 3" key="1">
    <citation type="submission" date="2016-10" db="EMBL/GenBank/DDBJ databases">
        <authorList>
            <person name="de Groot N.N."/>
        </authorList>
    </citation>
    <scope>NUCLEOTIDE SEQUENCE [LARGE SCALE GENOMIC DNA]</scope>
    <source>
        <strain evidence="2 3">L 420-91</strain>
    </source>
</reference>
<evidence type="ECO:0000313" key="3">
    <source>
        <dbReference type="Proteomes" id="UP000198956"/>
    </source>
</evidence>
<organism evidence="2 3">
    <name type="scientific">Aneurinibacillus thermoaerophilus</name>
    <dbReference type="NCBI Taxonomy" id="143495"/>
    <lineage>
        <taxon>Bacteria</taxon>
        <taxon>Bacillati</taxon>
        <taxon>Bacillota</taxon>
        <taxon>Bacilli</taxon>
        <taxon>Bacillales</taxon>
        <taxon>Paenibacillaceae</taxon>
        <taxon>Aneurinibacillus group</taxon>
        <taxon>Aneurinibacillus</taxon>
    </lineage>
</organism>
<evidence type="ECO:0000256" key="1">
    <source>
        <dbReference type="SAM" id="Phobius"/>
    </source>
</evidence>
<name>A0A1G7YG25_ANETH</name>
<feature type="transmembrane region" description="Helical" evidence="1">
    <location>
        <begin position="95"/>
        <end position="115"/>
    </location>
</feature>
<keyword evidence="1" id="KW-0472">Membrane</keyword>
<evidence type="ECO:0000313" key="2">
    <source>
        <dbReference type="EMBL" id="SDG95403.1"/>
    </source>
</evidence>
<accession>A0A1G7YG25</accession>
<gene>
    <name evidence="2" type="ORF">SAMN04489735_1006128</name>
</gene>
<keyword evidence="1" id="KW-0812">Transmembrane</keyword>
<dbReference type="AlphaFoldDB" id="A0A1G7YG25"/>
<keyword evidence="1" id="KW-1133">Transmembrane helix</keyword>
<dbReference type="EMBL" id="FNDE01000006">
    <property type="protein sequence ID" value="SDG95403.1"/>
    <property type="molecule type" value="Genomic_DNA"/>
</dbReference>
<sequence length="134" mass="15330">MESATIVGSMKREALQFIGERFTCVSPTTSRASLRRSPITIVPVNVLSRLCLSYSGSFSRAVLLLELQTLCDCRVYTGPKLFCWNSAQIYPDICISLFPFIIWLTLLFLFIHLCIPRYIYMRMDRADNIGSFQT</sequence>
<protein>
    <submittedName>
        <fullName evidence="2">Uncharacterized protein</fullName>
    </submittedName>
</protein>